<proteinExistence type="predicted"/>
<evidence type="ECO:0000256" key="1">
    <source>
        <dbReference type="ARBA" id="ARBA00023115"/>
    </source>
</evidence>
<gene>
    <name evidence="3" type="ORF">MWH26_15400</name>
</gene>
<evidence type="ECO:0000313" key="3">
    <source>
        <dbReference type="EMBL" id="UPL48566.1"/>
    </source>
</evidence>
<dbReference type="InterPro" id="IPR029063">
    <property type="entry name" value="SAM-dependent_MTases_sf"/>
</dbReference>
<evidence type="ECO:0000313" key="4">
    <source>
        <dbReference type="Proteomes" id="UP000829647"/>
    </source>
</evidence>
<reference evidence="3 4" key="1">
    <citation type="submission" date="2022-04" db="EMBL/GenBank/DDBJ databases">
        <title>Hymenobacter sp. isolated from the air.</title>
        <authorList>
            <person name="Won M."/>
            <person name="Lee C.-M."/>
            <person name="Woen H.-Y."/>
            <person name="Kwon S.-W."/>
        </authorList>
    </citation>
    <scope>NUCLEOTIDE SEQUENCE [LARGE SCALE GENOMIC DNA]</scope>
    <source>
        <strain evidence="4">5516 S-25</strain>
    </source>
</reference>
<keyword evidence="1" id="KW-0620">Polyamine biosynthesis</keyword>
<feature type="domain" description="Methyltransferase" evidence="2">
    <location>
        <begin position="72"/>
        <end position="174"/>
    </location>
</feature>
<evidence type="ECO:0000259" key="2">
    <source>
        <dbReference type="Pfam" id="PF13649"/>
    </source>
</evidence>
<protein>
    <submittedName>
        <fullName evidence="3">Fused MFS/spermidine synthase</fullName>
    </submittedName>
</protein>
<dbReference type="Pfam" id="PF13649">
    <property type="entry name" value="Methyltransf_25"/>
    <property type="match status" value="1"/>
</dbReference>
<dbReference type="Proteomes" id="UP000829647">
    <property type="component" value="Chromosome"/>
</dbReference>
<dbReference type="InterPro" id="IPR041698">
    <property type="entry name" value="Methyltransf_25"/>
</dbReference>
<dbReference type="Gene3D" id="3.40.50.150">
    <property type="entry name" value="Vaccinia Virus protein VP39"/>
    <property type="match status" value="1"/>
</dbReference>
<name>A0ABY4J9Q7_9BACT</name>
<organism evidence="3 4">
    <name type="scientific">Hymenobacter sublimis</name>
    <dbReference type="NCBI Taxonomy" id="2933777"/>
    <lineage>
        <taxon>Bacteria</taxon>
        <taxon>Pseudomonadati</taxon>
        <taxon>Bacteroidota</taxon>
        <taxon>Cytophagia</taxon>
        <taxon>Cytophagales</taxon>
        <taxon>Hymenobacteraceae</taxon>
        <taxon>Hymenobacter</taxon>
    </lineage>
</organism>
<dbReference type="PANTHER" id="PTHR43317">
    <property type="entry name" value="THERMOSPERMINE SYNTHASE ACAULIS5"/>
    <property type="match status" value="1"/>
</dbReference>
<dbReference type="RefSeq" id="WP_247974969.1">
    <property type="nucleotide sequence ID" value="NZ_CP095848.1"/>
</dbReference>
<dbReference type="NCBIfam" id="NF037959">
    <property type="entry name" value="MFS_SpdSyn"/>
    <property type="match status" value="1"/>
</dbReference>
<accession>A0ABY4J9Q7</accession>
<dbReference type="CDD" id="cd02440">
    <property type="entry name" value="AdoMet_MTases"/>
    <property type="match status" value="1"/>
</dbReference>
<dbReference type="PANTHER" id="PTHR43317:SF1">
    <property type="entry name" value="THERMOSPERMINE SYNTHASE ACAULIS5"/>
    <property type="match status" value="1"/>
</dbReference>
<sequence>MNKLLTTLRYWVSYALPLSRRINSRYSGPLTVELHRGRKVLNAQYANYSYGPLQQILRYGLFIMAPNPTVPVLVLGMGGGSVIDTLRRERKHTGPITALELDPAIVELAATEFDIRPDAQLHIVCADAFAWLPTAPAAAYGLVIIDLFIDLTLPHQLSEAGFWQQLRRVLQPGGAVLLNTLVQAPLLIAGQPAPAYLTQQGFEVKDLEVEYNRLLILRG</sequence>
<keyword evidence="4" id="KW-1185">Reference proteome</keyword>
<dbReference type="SUPFAM" id="SSF53335">
    <property type="entry name" value="S-adenosyl-L-methionine-dependent methyltransferases"/>
    <property type="match status" value="1"/>
</dbReference>
<dbReference type="EMBL" id="CP095848">
    <property type="protein sequence ID" value="UPL48566.1"/>
    <property type="molecule type" value="Genomic_DNA"/>
</dbReference>